<protein>
    <submittedName>
        <fullName evidence="1">DUF3047 domain-containing protein</fullName>
    </submittedName>
</protein>
<organism evidence="1 2">
    <name type="scientific">Stutzerimonas balearica</name>
    <dbReference type="NCBI Taxonomy" id="74829"/>
    <lineage>
        <taxon>Bacteria</taxon>
        <taxon>Pseudomonadati</taxon>
        <taxon>Pseudomonadota</taxon>
        <taxon>Gammaproteobacteria</taxon>
        <taxon>Pseudomonadales</taxon>
        <taxon>Pseudomonadaceae</taxon>
        <taxon>Stutzerimonas</taxon>
    </lineage>
</organism>
<accession>A0A9X7YRX8</accession>
<reference evidence="1 2" key="1">
    <citation type="submission" date="2020-12" db="EMBL/GenBank/DDBJ databases">
        <title>FDA dAtabase for Regulatory Grade micrObial Sequences (FDA-ARGOS): Supporting development and validation of Infectious Disease Dx tests.</title>
        <authorList>
            <person name="Sproer C."/>
            <person name="Gronow S."/>
            <person name="Severitt S."/>
            <person name="Schroder I."/>
            <person name="Tallon L."/>
            <person name="Sadzewicz L."/>
            <person name="Zhao X."/>
            <person name="Boylan J."/>
            <person name="Ott S."/>
            <person name="Bowen H."/>
            <person name="Vavikolanu K."/>
            <person name="Mehta A."/>
            <person name="Aluvathingal J."/>
            <person name="Nadendla S."/>
            <person name="Lowell S."/>
            <person name="Myers T."/>
            <person name="Yan Y."/>
            <person name="Sichtig H."/>
        </authorList>
    </citation>
    <scope>NUCLEOTIDE SEQUENCE [LARGE SCALE GENOMIC DNA]</scope>
    <source>
        <strain evidence="1 2">FDAARGOS_1013</strain>
    </source>
</reference>
<evidence type="ECO:0000313" key="2">
    <source>
        <dbReference type="Proteomes" id="UP000595933"/>
    </source>
</evidence>
<dbReference type="AlphaFoldDB" id="A0A9X7YRX8"/>
<evidence type="ECO:0000313" key="1">
    <source>
        <dbReference type="EMBL" id="QQN50497.1"/>
    </source>
</evidence>
<gene>
    <name evidence="1" type="ORF">I6H70_18490</name>
</gene>
<dbReference type="EMBL" id="CP067013">
    <property type="protein sequence ID" value="QQN50497.1"/>
    <property type="molecule type" value="Genomic_DNA"/>
</dbReference>
<name>A0A9X7YRX8_9GAMM</name>
<proteinExistence type="predicted"/>
<sequence length="385" mass="42458">MTNTIPLEPLASTGSVSTPAQFEAQLTDIAAPLAGEAVLGLRALYLSWRVGAWLDTGLQVKAGDRLTLVLEGGVEVSRALGIRYSAELATWARIGERGPIFRALHDTQSFTAEQDGPLQLKLYPRVRWLDASGRYRGEPPAFNPDEGGGVNVGIIHWRPGTDVAAVLGQAAAGRDAAHWASRELARLRTSRAPLPGGWQELWELGPSTVFSAVTPAQAGRAPTQAIRLHTRDDVSILQKDADLPLSANTTLSWKWKVDRLPSSVAEDQIHTHDYLSIAVEFDNGRDLTFYWSRDLPEGTHFHCPLPGWHDRETHVVVRSGIADLGQWLCEEQNILDHYRTAIGGEPPARIRRVWLIGVSLFQHGEGEATFGDILLRDVDIEKRLY</sequence>
<dbReference type="Pfam" id="PF11249">
    <property type="entry name" value="DUF3047"/>
    <property type="match status" value="1"/>
</dbReference>
<dbReference type="Proteomes" id="UP000595933">
    <property type="component" value="Chromosome"/>
</dbReference>
<dbReference type="RefSeq" id="WP_200291287.1">
    <property type="nucleotide sequence ID" value="NZ_CP067013.1"/>
</dbReference>
<dbReference type="InterPro" id="IPR021409">
    <property type="entry name" value="DUF3047"/>
</dbReference>